<protein>
    <submittedName>
        <fullName evidence="1">Uncharacterized protein</fullName>
    </submittedName>
</protein>
<keyword evidence="2" id="KW-1185">Reference proteome</keyword>
<organism evidence="1 2">
    <name type="scientific">Oleoguttula mirabilis</name>
    <dbReference type="NCBI Taxonomy" id="1507867"/>
    <lineage>
        <taxon>Eukaryota</taxon>
        <taxon>Fungi</taxon>
        <taxon>Dikarya</taxon>
        <taxon>Ascomycota</taxon>
        <taxon>Pezizomycotina</taxon>
        <taxon>Dothideomycetes</taxon>
        <taxon>Dothideomycetidae</taxon>
        <taxon>Mycosphaerellales</taxon>
        <taxon>Teratosphaeriaceae</taxon>
        <taxon>Oleoguttula</taxon>
    </lineage>
</organism>
<proteinExistence type="predicted"/>
<name>A0AAV9J3Z6_9PEZI</name>
<dbReference type="EMBL" id="JAVFHQ010000088">
    <property type="protein sequence ID" value="KAK4539617.1"/>
    <property type="molecule type" value="Genomic_DNA"/>
</dbReference>
<gene>
    <name evidence="1" type="ORF">LTR36_010500</name>
</gene>
<evidence type="ECO:0000313" key="1">
    <source>
        <dbReference type="EMBL" id="KAK4539617.1"/>
    </source>
</evidence>
<dbReference type="Proteomes" id="UP001324427">
    <property type="component" value="Unassembled WGS sequence"/>
</dbReference>
<reference evidence="1 2" key="1">
    <citation type="submission" date="2021-11" db="EMBL/GenBank/DDBJ databases">
        <title>Black yeast isolated from Biological Soil Crust.</title>
        <authorList>
            <person name="Kurbessoian T."/>
        </authorList>
    </citation>
    <scope>NUCLEOTIDE SEQUENCE [LARGE SCALE GENOMIC DNA]</scope>
    <source>
        <strain evidence="1 2">CCFEE 5522</strain>
    </source>
</reference>
<accession>A0AAV9J3Z6</accession>
<dbReference type="AlphaFoldDB" id="A0AAV9J3Z6"/>
<comment type="caution">
    <text evidence="1">The sequence shown here is derived from an EMBL/GenBank/DDBJ whole genome shotgun (WGS) entry which is preliminary data.</text>
</comment>
<evidence type="ECO:0000313" key="2">
    <source>
        <dbReference type="Proteomes" id="UP001324427"/>
    </source>
</evidence>
<sequence>MSPPTSTTTRPRLSTIKETMKQLLASVKVVAATDCRSHLKRQLCDCPVALAALSTADILHCKTEYFQQTWENYLLHAPHTFAFDGSQQAHHVFTAAEGLTPKHFARAFLRSGVRGEMFAPAGRLAETVGAMVEFWVERAKGWRERYGGDAQQMAKARWMDDEYPGLRGTDKNIPRNWFTDEQYAQFKPGSTVPMMDFECGPPAHRTTITLMPVEDKEEGRTEEYKVSMMKVGIVDIKRCHEDCEESEQAIQDNMANFCAELAKRYCGSTNPIIARNSHRFVDPAEDDLAQIEAEEAAELEVIMGRLGQRE</sequence>